<sequence>MDNSQNQDKAPRWWNDRTLFFYHFARSNYVSGLWNWFLGLAGKAAEPFLCASVLYSGAKLLPGVHTTPGWDAFMFIGQQLALDIGGMSLTKLAQQARHDGETEIATTARRVGFTLIGLMIANVVLSSSQRSFNIPENVVQVIEALLLIARAVMAVIYGYVIYSMHKEEMDQSSMVKSSDVYTHLNDFGTTVNQVAQQIQLVQENIPQVVHSVVQAHINTIVSEIHEAVQSELIGVVHQIPETVQKEVQFLVAEQVQPLIEGQVQAMVQVLEEGNNTTALQELAERLQEVSASVHQMHTTITEVRTVRQVSHASEPSPRATRGSTKVIENEPSKVVQSSQSRVRAELPERTYSEPAEIRVSRYISEQLTQGHVPSLTEIEKYCDVSRNTAIRYRRDALGVQKEDKEENENNTVIHN</sequence>
<evidence type="ECO:0000313" key="2">
    <source>
        <dbReference type="EMBL" id="GHO88042.1"/>
    </source>
</evidence>
<reference evidence="2 3" key="1">
    <citation type="journal article" date="2021" name="Int. J. Syst. Evol. Microbiol.">
        <title>Reticulibacter mediterranei gen. nov., sp. nov., within the new family Reticulibacteraceae fam. nov., and Ktedonospora formicarum gen. nov., sp. nov., Ktedonobacter robiniae sp. nov., Dictyobacter formicarum sp. nov. and Dictyobacter arantiisoli sp. nov., belonging to the class Ktedonobacteria.</title>
        <authorList>
            <person name="Yabe S."/>
            <person name="Zheng Y."/>
            <person name="Wang C.M."/>
            <person name="Sakai Y."/>
            <person name="Abe K."/>
            <person name="Yokota A."/>
            <person name="Donadio S."/>
            <person name="Cavaletti L."/>
            <person name="Monciardini P."/>
        </authorList>
    </citation>
    <scope>NUCLEOTIDE SEQUENCE [LARGE SCALE GENOMIC DNA]</scope>
    <source>
        <strain evidence="2 3">SOSP1-9</strain>
    </source>
</reference>
<keyword evidence="3" id="KW-1185">Reference proteome</keyword>
<name>A0ABQ3VQA7_9CHLR</name>
<keyword evidence="1" id="KW-0812">Transmembrane</keyword>
<accession>A0ABQ3VQA7</accession>
<evidence type="ECO:0000313" key="3">
    <source>
        <dbReference type="Proteomes" id="UP000635565"/>
    </source>
</evidence>
<protein>
    <submittedName>
        <fullName evidence="2">Uncharacterized protein</fullName>
    </submittedName>
</protein>
<organism evidence="2 3">
    <name type="scientific">Dictyobacter formicarum</name>
    <dbReference type="NCBI Taxonomy" id="2778368"/>
    <lineage>
        <taxon>Bacteria</taxon>
        <taxon>Bacillati</taxon>
        <taxon>Chloroflexota</taxon>
        <taxon>Ktedonobacteria</taxon>
        <taxon>Ktedonobacterales</taxon>
        <taxon>Dictyobacteraceae</taxon>
        <taxon>Dictyobacter</taxon>
    </lineage>
</organism>
<evidence type="ECO:0000256" key="1">
    <source>
        <dbReference type="SAM" id="Phobius"/>
    </source>
</evidence>
<keyword evidence="1" id="KW-0472">Membrane</keyword>
<dbReference type="EMBL" id="BNJJ01000021">
    <property type="protein sequence ID" value="GHO88042.1"/>
    <property type="molecule type" value="Genomic_DNA"/>
</dbReference>
<comment type="caution">
    <text evidence="2">The sequence shown here is derived from an EMBL/GenBank/DDBJ whole genome shotgun (WGS) entry which is preliminary data.</text>
</comment>
<feature type="transmembrane region" description="Helical" evidence="1">
    <location>
        <begin position="141"/>
        <end position="162"/>
    </location>
</feature>
<dbReference type="Proteomes" id="UP000635565">
    <property type="component" value="Unassembled WGS sequence"/>
</dbReference>
<gene>
    <name evidence="2" type="ORF">KSZ_60480</name>
</gene>
<proteinExistence type="predicted"/>
<keyword evidence="1" id="KW-1133">Transmembrane helix</keyword>
<feature type="transmembrane region" description="Helical" evidence="1">
    <location>
        <begin position="111"/>
        <end position="129"/>
    </location>
</feature>
<dbReference type="RefSeq" id="WP_201365578.1">
    <property type="nucleotide sequence ID" value="NZ_BNJJ01000021.1"/>
</dbReference>